<dbReference type="InterPro" id="IPR001650">
    <property type="entry name" value="Helicase_C-like"/>
</dbReference>
<dbReference type="EMBL" id="CAMXCT020006699">
    <property type="protein sequence ID" value="CAL1171899.1"/>
    <property type="molecule type" value="Genomic_DNA"/>
</dbReference>
<keyword evidence="4" id="KW-0109">Calcium transport</keyword>
<dbReference type="InterPro" id="IPR005821">
    <property type="entry name" value="Ion_trans_dom"/>
</dbReference>
<evidence type="ECO:0000256" key="11">
    <source>
        <dbReference type="ARBA" id="ARBA00023136"/>
    </source>
</evidence>
<evidence type="ECO:0000256" key="14">
    <source>
        <dbReference type="SAM" id="Phobius"/>
    </source>
</evidence>
<feature type="transmembrane region" description="Helical" evidence="14">
    <location>
        <begin position="419"/>
        <end position="438"/>
    </location>
</feature>
<dbReference type="PROSITE" id="PS51194">
    <property type="entry name" value="HELICASE_CTER"/>
    <property type="match status" value="1"/>
</dbReference>
<dbReference type="PROSITE" id="PS00018">
    <property type="entry name" value="EF_HAND_1"/>
    <property type="match status" value="2"/>
</dbReference>
<keyword evidence="7" id="KW-0106">Calcium</keyword>
<proteinExistence type="predicted"/>
<dbReference type="PANTHER" id="PTHR45628">
    <property type="entry name" value="VOLTAGE-DEPENDENT CALCIUM CHANNEL TYPE A SUBUNIT ALPHA-1"/>
    <property type="match status" value="1"/>
</dbReference>
<comment type="caution">
    <text evidence="17">The sequence shown here is derived from an EMBL/GenBank/DDBJ whole genome shotgun (WGS) entry which is preliminary data.</text>
</comment>
<keyword evidence="5" id="KW-0107">Calcium channel</keyword>
<dbReference type="Gene3D" id="1.20.120.350">
    <property type="entry name" value="Voltage-gated potassium channels. Chain C"/>
    <property type="match status" value="1"/>
</dbReference>
<evidence type="ECO:0000313" key="17">
    <source>
        <dbReference type="EMBL" id="CAI4018524.1"/>
    </source>
</evidence>
<sequence length="766" mass="85148">MPTPLKLVNVLVATDVAARGLDLKRVSVVVSYEPAVSLDAHVHRIGRTGRAGKKGEAYSLLQSEAPSQDVTTARLLVQSFQSAGQATGTEVSCRDGEKMGRQSWANDAAPGGLGQAVDQAAMCHLAVSKSTRALSFLSRAHEVVLAYVLADLLELPKDPLLLKFLAMSAEHDELYDVAAEYLLQHPQESLRNYVSISRPEQQDRAAQCQAEGRTAEAILAYACARQGEQAVRLATDALMQLFQSPEGWTLAECHRPFEASAMDAAIDGALGAFRSKLLQSLELEVSFLEHRIKQELHSDPPSVTWADHDPSLSDEANSSVVNVDTVEEVDPRGTAASQTSQPGADLHKVMLKKCGSYESASRGHLPQIREQIRTLEFRAESVSSCFTTLAHSPYFDLLWALIIASNAAFLGIQLNFRETNFFVVHFIYACLFALELLLRVVSDGPRRYFLGRGWAWNWLDVLVVSAAWIDIILEVLGSSDKTDVNSSVRVLRLFRVSRLLRIVKTIWIVRFVGALRTLVSSLVDTLKPLFWAMVLLFIIIYIAGVLFTDVVLEHKENHEQDANATRFFGSLSVSIETLFRSISGGYDWAGAADALRPLGEVWVLLFQIYIAFCMFAVLNVMTGVFCHSAIRSAEQDHENRLDSRHEFRKLVSRIFERMDQSGDGKITLAEFEMMFENEGMQAFLESAEINASDAWTLFASLDVDGGNVIDVDEFTKRCMSLRGPARSMDVFAVIRHNLKIREQLQILNEKLGYLGRDLARLDQVSL</sequence>
<dbReference type="Gene3D" id="3.40.50.300">
    <property type="entry name" value="P-loop containing nucleotide triphosphate hydrolases"/>
    <property type="match status" value="1"/>
</dbReference>
<keyword evidence="9 14" id="KW-1133">Transmembrane helix</keyword>
<gene>
    <name evidence="17" type="ORF">C1SCF055_LOCUS43079</name>
</gene>
<comment type="subcellular location">
    <subcellularLocation>
        <location evidence="1">Membrane</location>
        <topology evidence="1">Multi-pass membrane protein</topology>
    </subcellularLocation>
</comment>
<dbReference type="SUPFAM" id="SSF81324">
    <property type="entry name" value="Voltage-gated potassium channels"/>
    <property type="match status" value="1"/>
</dbReference>
<feature type="domain" description="EF-hand" evidence="15">
    <location>
        <begin position="646"/>
        <end position="681"/>
    </location>
</feature>
<evidence type="ECO:0000256" key="12">
    <source>
        <dbReference type="ARBA" id="ARBA00023180"/>
    </source>
</evidence>
<keyword evidence="6 14" id="KW-0812">Transmembrane</keyword>
<evidence type="ECO:0000256" key="6">
    <source>
        <dbReference type="ARBA" id="ARBA00022692"/>
    </source>
</evidence>
<feature type="domain" description="Helicase C-terminal" evidence="16">
    <location>
        <begin position="1"/>
        <end position="97"/>
    </location>
</feature>
<feature type="domain" description="EF-hand" evidence="15">
    <location>
        <begin position="689"/>
        <end position="724"/>
    </location>
</feature>
<dbReference type="Proteomes" id="UP001152797">
    <property type="component" value="Unassembled WGS sequence"/>
</dbReference>
<evidence type="ECO:0000256" key="13">
    <source>
        <dbReference type="ARBA" id="ARBA00023303"/>
    </source>
</evidence>
<feature type="transmembrane region" description="Helical" evidence="14">
    <location>
        <begin position="529"/>
        <end position="552"/>
    </location>
</feature>
<dbReference type="GO" id="GO:0005891">
    <property type="term" value="C:voltage-gated calcium channel complex"/>
    <property type="evidence" value="ECO:0007669"/>
    <property type="project" value="TreeGrafter"/>
</dbReference>
<dbReference type="GO" id="GO:0098703">
    <property type="term" value="P:calcium ion import across plasma membrane"/>
    <property type="evidence" value="ECO:0007669"/>
    <property type="project" value="TreeGrafter"/>
</dbReference>
<evidence type="ECO:0000256" key="1">
    <source>
        <dbReference type="ARBA" id="ARBA00004141"/>
    </source>
</evidence>
<keyword evidence="8" id="KW-0851">Voltage-gated channel</keyword>
<keyword evidence="10" id="KW-0406">Ion transport</keyword>
<protein>
    <submittedName>
        <fullName evidence="19">Sodium channel protein</fullName>
    </submittedName>
</protein>
<dbReference type="Gene3D" id="1.10.287.70">
    <property type="match status" value="1"/>
</dbReference>
<dbReference type="PANTHER" id="PTHR45628:SF7">
    <property type="entry name" value="VOLTAGE-DEPENDENT CALCIUM CHANNEL TYPE A SUBUNIT ALPHA-1"/>
    <property type="match status" value="1"/>
</dbReference>
<dbReference type="GO" id="GO:0008331">
    <property type="term" value="F:high voltage-gated calcium channel activity"/>
    <property type="evidence" value="ECO:0007669"/>
    <property type="project" value="TreeGrafter"/>
</dbReference>
<dbReference type="CDD" id="cd18787">
    <property type="entry name" value="SF2_C_DEAD"/>
    <property type="match status" value="1"/>
</dbReference>
<evidence type="ECO:0000256" key="10">
    <source>
        <dbReference type="ARBA" id="ARBA00023065"/>
    </source>
</evidence>
<feature type="transmembrane region" description="Helical" evidence="14">
    <location>
        <begin position="499"/>
        <end position="523"/>
    </location>
</feature>
<dbReference type="InterPro" id="IPR002048">
    <property type="entry name" value="EF_hand_dom"/>
</dbReference>
<evidence type="ECO:0000256" key="4">
    <source>
        <dbReference type="ARBA" id="ARBA00022568"/>
    </source>
</evidence>
<dbReference type="EMBL" id="CAMXCT030006699">
    <property type="protein sequence ID" value="CAL4805836.1"/>
    <property type="molecule type" value="Genomic_DNA"/>
</dbReference>
<dbReference type="InterPro" id="IPR011992">
    <property type="entry name" value="EF-hand-dom_pair"/>
</dbReference>
<evidence type="ECO:0000259" key="16">
    <source>
        <dbReference type="PROSITE" id="PS51194"/>
    </source>
</evidence>
<evidence type="ECO:0000256" key="7">
    <source>
        <dbReference type="ARBA" id="ARBA00022837"/>
    </source>
</evidence>
<evidence type="ECO:0000256" key="2">
    <source>
        <dbReference type="ARBA" id="ARBA00022448"/>
    </source>
</evidence>
<evidence type="ECO:0000313" key="19">
    <source>
        <dbReference type="EMBL" id="CAL4805836.1"/>
    </source>
</evidence>
<dbReference type="SUPFAM" id="SSF47473">
    <property type="entry name" value="EF-hand"/>
    <property type="match status" value="1"/>
</dbReference>
<reference evidence="17" key="1">
    <citation type="submission" date="2022-10" db="EMBL/GenBank/DDBJ databases">
        <authorList>
            <person name="Chen Y."/>
            <person name="Dougan E. K."/>
            <person name="Chan C."/>
            <person name="Rhodes N."/>
            <person name="Thang M."/>
        </authorList>
    </citation>
    <scope>NUCLEOTIDE SEQUENCE</scope>
</reference>
<feature type="transmembrane region" description="Helical" evidence="14">
    <location>
        <begin position="394"/>
        <end position="412"/>
    </location>
</feature>
<accession>A0A9P1GP92</accession>
<dbReference type="Pfam" id="PF00271">
    <property type="entry name" value="Helicase_C"/>
    <property type="match status" value="1"/>
</dbReference>
<evidence type="ECO:0000256" key="3">
    <source>
        <dbReference type="ARBA" id="ARBA00022553"/>
    </source>
</evidence>
<evidence type="ECO:0000256" key="8">
    <source>
        <dbReference type="ARBA" id="ARBA00022882"/>
    </source>
</evidence>
<keyword evidence="13 19" id="KW-0407">Ion channel</keyword>
<dbReference type="OrthoDB" id="440479at2759"/>
<dbReference type="SUPFAM" id="SSF52540">
    <property type="entry name" value="P-loop containing nucleoside triphosphate hydrolases"/>
    <property type="match status" value="1"/>
</dbReference>
<keyword evidence="12" id="KW-0325">Glycoprotein</keyword>
<dbReference type="Gene3D" id="1.10.238.10">
    <property type="entry name" value="EF-hand"/>
    <property type="match status" value="1"/>
</dbReference>
<dbReference type="GO" id="GO:0005509">
    <property type="term" value="F:calcium ion binding"/>
    <property type="evidence" value="ECO:0007669"/>
    <property type="project" value="InterPro"/>
</dbReference>
<dbReference type="InterPro" id="IPR018247">
    <property type="entry name" value="EF_Hand_1_Ca_BS"/>
</dbReference>
<keyword evidence="3" id="KW-0597">Phosphoprotein</keyword>
<dbReference type="AlphaFoldDB" id="A0A9P1GP92"/>
<dbReference type="EMBL" id="CAMXCT010006699">
    <property type="protein sequence ID" value="CAI4018524.1"/>
    <property type="molecule type" value="Genomic_DNA"/>
</dbReference>
<reference evidence="18" key="2">
    <citation type="submission" date="2024-04" db="EMBL/GenBank/DDBJ databases">
        <authorList>
            <person name="Chen Y."/>
            <person name="Shah S."/>
            <person name="Dougan E. K."/>
            <person name="Thang M."/>
            <person name="Chan C."/>
        </authorList>
    </citation>
    <scope>NUCLEOTIDE SEQUENCE [LARGE SCALE GENOMIC DNA]</scope>
</reference>
<dbReference type="InterPro" id="IPR027417">
    <property type="entry name" value="P-loop_NTPase"/>
</dbReference>
<evidence type="ECO:0000313" key="20">
    <source>
        <dbReference type="Proteomes" id="UP001152797"/>
    </source>
</evidence>
<evidence type="ECO:0000313" key="18">
    <source>
        <dbReference type="EMBL" id="CAL1171899.1"/>
    </source>
</evidence>
<dbReference type="PROSITE" id="PS50222">
    <property type="entry name" value="EF_HAND_2"/>
    <property type="match status" value="2"/>
</dbReference>
<feature type="transmembrane region" description="Helical" evidence="14">
    <location>
        <begin position="458"/>
        <end position="478"/>
    </location>
</feature>
<dbReference type="Pfam" id="PF00520">
    <property type="entry name" value="Ion_trans"/>
    <property type="match status" value="1"/>
</dbReference>
<name>A0A9P1GP92_9DINO</name>
<keyword evidence="2" id="KW-0813">Transport</keyword>
<evidence type="ECO:0000259" key="15">
    <source>
        <dbReference type="PROSITE" id="PS50222"/>
    </source>
</evidence>
<evidence type="ECO:0000256" key="5">
    <source>
        <dbReference type="ARBA" id="ARBA00022673"/>
    </source>
</evidence>
<dbReference type="CDD" id="cd00051">
    <property type="entry name" value="EFh"/>
    <property type="match status" value="1"/>
</dbReference>
<keyword evidence="11 14" id="KW-0472">Membrane</keyword>
<evidence type="ECO:0000256" key="9">
    <source>
        <dbReference type="ARBA" id="ARBA00022989"/>
    </source>
</evidence>
<dbReference type="InterPro" id="IPR050599">
    <property type="entry name" value="VDCC_alpha-1_subunit"/>
</dbReference>
<dbReference type="InterPro" id="IPR027359">
    <property type="entry name" value="Volt_channel_dom_sf"/>
</dbReference>
<feature type="transmembrane region" description="Helical" evidence="14">
    <location>
        <begin position="602"/>
        <end position="626"/>
    </location>
</feature>
<keyword evidence="20" id="KW-1185">Reference proteome</keyword>
<organism evidence="17">
    <name type="scientific">Cladocopium goreaui</name>
    <dbReference type="NCBI Taxonomy" id="2562237"/>
    <lineage>
        <taxon>Eukaryota</taxon>
        <taxon>Sar</taxon>
        <taxon>Alveolata</taxon>
        <taxon>Dinophyceae</taxon>
        <taxon>Suessiales</taxon>
        <taxon>Symbiodiniaceae</taxon>
        <taxon>Cladocopium</taxon>
    </lineage>
</organism>